<keyword evidence="3" id="KW-1185">Reference proteome</keyword>
<name>A0A445LQ46_GLYSO</name>
<feature type="region of interest" description="Disordered" evidence="1">
    <location>
        <begin position="665"/>
        <end position="695"/>
    </location>
</feature>
<feature type="compositionally biased region" description="Basic and acidic residues" evidence="1">
    <location>
        <begin position="582"/>
        <end position="638"/>
    </location>
</feature>
<comment type="caution">
    <text evidence="2">The sequence shown here is derived from an EMBL/GenBank/DDBJ whole genome shotgun (WGS) entry which is preliminary data.</text>
</comment>
<reference evidence="2 3" key="1">
    <citation type="submission" date="2018-09" db="EMBL/GenBank/DDBJ databases">
        <title>A high-quality reference genome of wild soybean provides a powerful tool to mine soybean genomes.</title>
        <authorList>
            <person name="Xie M."/>
            <person name="Chung C.Y.L."/>
            <person name="Li M.-W."/>
            <person name="Wong F.-L."/>
            <person name="Chan T.-F."/>
            <person name="Lam H.-M."/>
        </authorList>
    </citation>
    <scope>NUCLEOTIDE SEQUENCE [LARGE SCALE GENOMIC DNA]</scope>
    <source>
        <strain evidence="3">cv. W05</strain>
        <tissue evidence="2">Hypocotyl of etiolated seedlings</tissue>
    </source>
</reference>
<dbReference type="AlphaFoldDB" id="A0A445LQ46"/>
<feature type="compositionally biased region" description="Basic and acidic residues" evidence="1">
    <location>
        <begin position="434"/>
        <end position="443"/>
    </location>
</feature>
<feature type="region of interest" description="Disordered" evidence="1">
    <location>
        <begin position="262"/>
        <end position="295"/>
    </location>
</feature>
<proteinExistence type="predicted"/>
<protein>
    <submittedName>
        <fullName evidence="2">Uncharacterized protein</fullName>
    </submittedName>
</protein>
<organism evidence="2 3">
    <name type="scientific">Glycine soja</name>
    <name type="common">Wild soybean</name>
    <dbReference type="NCBI Taxonomy" id="3848"/>
    <lineage>
        <taxon>Eukaryota</taxon>
        <taxon>Viridiplantae</taxon>
        <taxon>Streptophyta</taxon>
        <taxon>Embryophyta</taxon>
        <taxon>Tracheophyta</taxon>
        <taxon>Spermatophyta</taxon>
        <taxon>Magnoliopsida</taxon>
        <taxon>eudicotyledons</taxon>
        <taxon>Gunneridae</taxon>
        <taxon>Pentapetalae</taxon>
        <taxon>rosids</taxon>
        <taxon>fabids</taxon>
        <taxon>Fabales</taxon>
        <taxon>Fabaceae</taxon>
        <taxon>Papilionoideae</taxon>
        <taxon>50 kb inversion clade</taxon>
        <taxon>NPAAA clade</taxon>
        <taxon>indigoferoid/millettioid clade</taxon>
        <taxon>Phaseoleae</taxon>
        <taxon>Glycine</taxon>
        <taxon>Glycine subgen. Soja</taxon>
    </lineage>
</organism>
<dbReference type="EMBL" id="QZWG01000002">
    <property type="protein sequence ID" value="RZC25324.1"/>
    <property type="molecule type" value="Genomic_DNA"/>
</dbReference>
<evidence type="ECO:0000313" key="3">
    <source>
        <dbReference type="Proteomes" id="UP000289340"/>
    </source>
</evidence>
<dbReference type="PANTHER" id="PTHR22426:SF2">
    <property type="entry name" value="ARGININE_SERINE-RICH COILED-COIL PROTEIN 2"/>
    <property type="match status" value="1"/>
</dbReference>
<evidence type="ECO:0000313" key="2">
    <source>
        <dbReference type="EMBL" id="RZC25324.1"/>
    </source>
</evidence>
<feature type="region of interest" description="Disordered" evidence="1">
    <location>
        <begin position="392"/>
        <end position="648"/>
    </location>
</feature>
<feature type="compositionally biased region" description="Polar residues" evidence="1">
    <location>
        <begin position="422"/>
        <end position="433"/>
    </location>
</feature>
<evidence type="ECO:0000256" key="1">
    <source>
        <dbReference type="SAM" id="MobiDB-lite"/>
    </source>
</evidence>
<accession>A0A445LQ46</accession>
<dbReference type="Proteomes" id="UP000289340">
    <property type="component" value="Chromosome 2"/>
</dbReference>
<sequence length="821" mass="92756">MCLPHGLGDMCMISLELLALNGYRSGVIDILIGSVRHIGWRIVGRQAIWWGGILVLTLRIMGAARTSQIFAYHISGWMIHLVDAEWGRRVHLSNNTGSGNCNRIGFHYLLHAHHGLHHCGHLLFHGLHVGLHLLLYLLYFTHYSSSSTSCGVANCRNVPFAGERGRGSRVRFPKEERCAESPPTFICGKRRENQRKPVKMKILSSGVVFTLEEGEKLAAQLAQASKVASSRSNNLLEESSGGPKWAWLSMMDSNSPFLPHCNSDTKNAFRKPSGDAANRNYRRRSPVEGSPSPDVLLNGGHGGAMAVFRGGFSKKRQPFYPLAVFRGGYYLHQILLVAFCSLMGKLAKQIDLPNFPLPKLPSNVILKVCWLHHLPLAPGLFSLLHPCSSPRHGHSSSPNLVRENSARVSHHSRKYDDREQDQQYGRNHYGRSSDSLRHSDRQSFKSSYGHSRHDKYANEDRYREKLLSRSGHETRDDHMRDESDSRSKNYQRSVEKYSHDKYDRSDHRSKEKRRETYLEHQKYKDMDSSYDKSASSKRHALYDEVEREGHSRDWDGRNERRDSRRSSGDYRSDQAVCYSESRNQRDESGPQRDCGKSSLKEGYKSEQKESNDQNLPWEEKRKHDDTETGKGKDWKTRQASEQCGIEDKESSGKKLKLFDLDKDDNYRKDADESKTSSSKLSHESKADVRAAKTSGFDGDNDLDAAKVAAMRAAELVNRNLVGAGCLTTDQKKKLLWGGKRSTPTEEAIGFLGPSGIYQHGLVRTSPNLSNYQVNNSIFVLGYLGFGTYQYHPSEELPCPQCKKLGIGINDLDATNVVAEKD</sequence>
<feature type="compositionally biased region" description="Basic and acidic residues" evidence="1">
    <location>
        <begin position="665"/>
        <end position="690"/>
    </location>
</feature>
<feature type="compositionally biased region" description="Basic and acidic residues" evidence="1">
    <location>
        <begin position="454"/>
        <end position="530"/>
    </location>
</feature>
<dbReference type="PANTHER" id="PTHR22426">
    <property type="entry name" value="ARGININE_SERINE-RICH COILED-COIL PROTEIN 2"/>
    <property type="match status" value="1"/>
</dbReference>
<feature type="compositionally biased region" description="Basic and acidic residues" evidence="1">
    <location>
        <begin position="540"/>
        <end position="572"/>
    </location>
</feature>
<gene>
    <name evidence="2" type="ORF">D0Y65_004146</name>
</gene>